<feature type="region of interest" description="Disordered" evidence="1">
    <location>
        <begin position="221"/>
        <end position="253"/>
    </location>
</feature>
<dbReference type="EMBL" id="JBHLHV010000001">
    <property type="protein sequence ID" value="MFB8892186.1"/>
    <property type="molecule type" value="Genomic_DNA"/>
</dbReference>
<comment type="caution">
    <text evidence="2">The sequence shown here is derived from an EMBL/GenBank/DDBJ whole genome shotgun (WGS) entry which is preliminary data.</text>
</comment>
<dbReference type="RefSeq" id="WP_378717323.1">
    <property type="nucleotide sequence ID" value="NZ_JBHLHV010000001.1"/>
</dbReference>
<organism evidence="2 3">
    <name type="scientific">Microbacterium plantarum</name>
    <dbReference type="NCBI Taxonomy" id="1816425"/>
    <lineage>
        <taxon>Bacteria</taxon>
        <taxon>Bacillati</taxon>
        <taxon>Actinomycetota</taxon>
        <taxon>Actinomycetes</taxon>
        <taxon>Micrococcales</taxon>
        <taxon>Microbacteriaceae</taxon>
        <taxon>Microbacterium</taxon>
    </lineage>
</organism>
<dbReference type="Proteomes" id="UP001589643">
    <property type="component" value="Unassembled WGS sequence"/>
</dbReference>
<reference evidence="2 3" key="1">
    <citation type="submission" date="2024-08" db="EMBL/GenBank/DDBJ databases">
        <title>Heavy metals resistant antinobacteria isolated from wastewater.</title>
        <authorList>
            <person name="Roman Ponce B."/>
            <person name="Blanco Mercado M.A."/>
            <person name="Avila Aldana I.N."/>
            <person name="Morales Arrieta S."/>
        </authorList>
    </citation>
    <scope>NUCLEOTIDE SEQUENCE [LARGE SCALE GENOMIC DNA]</scope>
    <source>
        <strain evidence="3">sma-1</strain>
    </source>
</reference>
<sequence length="253" mass="27476">MTALPRAPLARGAGMLLRGFFGALLMLRRPRPIHVRGTMLTGTVRWVGPERRSGISWIDEPPQSGEARVVARLSRSVGLPDALPDIFGLALRLSGESASPEVDAGDIEFASTGRGVPLRYALLPLRRPERARFGILLPYRGRRGPVLLSATTVDGSPDAADWRLVLSFASPLGSWRPFALVRLTRAAWPGEQPRFDAGRRVLPGARVYPWVRALRQPSYDHVQRRGLQPADDAPSTPEAPAQPACTVAAGAMD</sequence>
<evidence type="ECO:0000313" key="3">
    <source>
        <dbReference type="Proteomes" id="UP001589643"/>
    </source>
</evidence>
<accession>A0ABV5EQE9</accession>
<protein>
    <recommendedName>
        <fullName evidence="4">Phosphodiesterase</fullName>
    </recommendedName>
</protein>
<gene>
    <name evidence="2" type="ORF">AB7P39_04925</name>
</gene>
<name>A0ABV5EQE9_9MICO</name>
<keyword evidence="3" id="KW-1185">Reference proteome</keyword>
<evidence type="ECO:0000256" key="1">
    <source>
        <dbReference type="SAM" id="MobiDB-lite"/>
    </source>
</evidence>
<evidence type="ECO:0000313" key="2">
    <source>
        <dbReference type="EMBL" id="MFB8892186.1"/>
    </source>
</evidence>
<proteinExistence type="predicted"/>
<evidence type="ECO:0008006" key="4">
    <source>
        <dbReference type="Google" id="ProtNLM"/>
    </source>
</evidence>